<sequence length="240" mass="25168">MITTPFATSTTAAVESMIANATSTSAPSPTGTPSLETAPTPSNWTIDSAILWLVTVFYFSVSAASLAYFVSRWRQRVYGTDRVLLRGGSGVNGGGAGYHLNASREGLLASIAAMIERVTSSTTLSGAAAWQPSESAQHRSAMQSTRSLQRGGGAAGMRGLGQKWLKGLSPLSQGSQARRAAAKRNTQKFGDHHEGEVFPTVWCDEGGAGGTDYVDTIGCSAVPPCSIAPTIVAREQQQQR</sequence>
<keyword evidence="3" id="KW-1185">Reference proteome</keyword>
<keyword evidence="1" id="KW-0472">Membrane</keyword>
<gene>
    <name evidence="2" type="ORF">JKF63_05591</name>
</gene>
<comment type="caution">
    <text evidence="2">The sequence shown here is derived from an EMBL/GenBank/DDBJ whole genome shotgun (WGS) entry which is preliminary data.</text>
</comment>
<dbReference type="KEGG" id="phet:94291625"/>
<keyword evidence="1" id="KW-0812">Transmembrane</keyword>
<dbReference type="EMBL" id="JAFJZO010000024">
    <property type="protein sequence ID" value="KAG5503452.1"/>
    <property type="molecule type" value="Genomic_DNA"/>
</dbReference>
<evidence type="ECO:0000313" key="2">
    <source>
        <dbReference type="EMBL" id="KAG5503452.1"/>
    </source>
</evidence>
<organism evidence="2 3">
    <name type="scientific">Porcisia hertigi</name>
    <dbReference type="NCBI Taxonomy" id="2761500"/>
    <lineage>
        <taxon>Eukaryota</taxon>
        <taxon>Discoba</taxon>
        <taxon>Euglenozoa</taxon>
        <taxon>Kinetoplastea</taxon>
        <taxon>Metakinetoplastina</taxon>
        <taxon>Trypanosomatida</taxon>
        <taxon>Trypanosomatidae</taxon>
        <taxon>Leishmaniinae</taxon>
        <taxon>Porcisia</taxon>
    </lineage>
</organism>
<name>A0A836LAY8_9TRYP</name>
<protein>
    <submittedName>
        <fullName evidence="2">Uncharacterized protein</fullName>
    </submittedName>
</protein>
<keyword evidence="1" id="KW-1133">Transmembrane helix</keyword>
<accession>A0A836LAY8</accession>
<feature type="transmembrane region" description="Helical" evidence="1">
    <location>
        <begin position="49"/>
        <end position="70"/>
    </location>
</feature>
<evidence type="ECO:0000256" key="1">
    <source>
        <dbReference type="SAM" id="Phobius"/>
    </source>
</evidence>
<dbReference type="RefSeq" id="XP_067756814.1">
    <property type="nucleotide sequence ID" value="XM_067901548.1"/>
</dbReference>
<evidence type="ECO:0000313" key="3">
    <source>
        <dbReference type="Proteomes" id="UP000674318"/>
    </source>
</evidence>
<dbReference type="OrthoDB" id="268021at2759"/>
<dbReference type="AlphaFoldDB" id="A0A836LAY8"/>
<proteinExistence type="predicted"/>
<dbReference type="GeneID" id="94291625"/>
<reference evidence="2 3" key="1">
    <citation type="submission" date="2021-02" db="EMBL/GenBank/DDBJ databases">
        <title>Porcisia hertigi Genome sequencing and assembly.</title>
        <authorList>
            <person name="Almutairi H."/>
            <person name="Gatherer D."/>
        </authorList>
    </citation>
    <scope>NUCLEOTIDE SEQUENCE [LARGE SCALE GENOMIC DNA]</scope>
    <source>
        <strain evidence="2 3">C119</strain>
    </source>
</reference>
<dbReference type="Proteomes" id="UP000674318">
    <property type="component" value="Chromosome 24"/>
</dbReference>